<keyword evidence="5" id="KW-0963">Cytoplasm</keyword>
<dbReference type="InterPro" id="IPR027417">
    <property type="entry name" value="P-loop_NTPase"/>
</dbReference>
<comment type="function">
    <text evidence="5">Catalyzes the transfer of a dimethylallyl group onto the adenine at position 37.</text>
</comment>
<dbReference type="Gene3D" id="1.10.20.140">
    <property type="match status" value="1"/>
</dbReference>
<dbReference type="HAMAP" id="MF_00185">
    <property type="entry name" value="IPP_trans"/>
    <property type="match status" value="1"/>
</dbReference>
<evidence type="ECO:0000256" key="5">
    <source>
        <dbReference type="PIRNR" id="PIRNR039110"/>
    </source>
</evidence>
<dbReference type="Gene3D" id="3.30.160.60">
    <property type="entry name" value="Classic Zinc Finger"/>
    <property type="match status" value="1"/>
</dbReference>
<dbReference type="InterPro" id="IPR018022">
    <property type="entry name" value="IPT"/>
</dbReference>
<evidence type="ECO:0000313" key="7">
    <source>
        <dbReference type="Proteomes" id="UP000515163"/>
    </source>
</evidence>
<evidence type="ECO:0000256" key="4">
    <source>
        <dbReference type="ARBA" id="ARBA00022840"/>
    </source>
</evidence>
<dbReference type="Pfam" id="PF01715">
    <property type="entry name" value="IPPT"/>
    <property type="match status" value="1"/>
</dbReference>
<reference evidence="8" key="1">
    <citation type="submission" date="2025-08" db="UniProtKB">
        <authorList>
            <consortium name="RefSeq"/>
        </authorList>
    </citation>
    <scope>IDENTIFICATION</scope>
    <source>
        <tissue evidence="8">Tentacle</tissue>
    </source>
</reference>
<dbReference type="GO" id="GO:0052381">
    <property type="term" value="F:tRNA dimethylallyltransferase activity"/>
    <property type="evidence" value="ECO:0007669"/>
    <property type="project" value="UniProtKB-UniRule"/>
</dbReference>
<dbReference type="GO" id="GO:0005524">
    <property type="term" value="F:ATP binding"/>
    <property type="evidence" value="ECO:0007669"/>
    <property type="project" value="UniProtKB-UniRule"/>
</dbReference>
<dbReference type="Proteomes" id="UP000515163">
    <property type="component" value="Unplaced"/>
</dbReference>
<dbReference type="RefSeq" id="XP_031549612.1">
    <property type="nucleotide sequence ID" value="XM_031693752.1"/>
</dbReference>
<proteinExistence type="inferred from homology"/>
<evidence type="ECO:0000256" key="1">
    <source>
        <dbReference type="ARBA" id="ARBA00005842"/>
    </source>
</evidence>
<dbReference type="EC" id="2.5.1.75" evidence="5"/>
<dbReference type="Gene3D" id="3.40.50.300">
    <property type="entry name" value="P-loop containing nucleotide triphosphate hydrolases"/>
    <property type="match status" value="1"/>
</dbReference>
<accession>A0A6P8HA99</accession>
<dbReference type="GeneID" id="116287118"/>
<organism evidence="7 8">
    <name type="scientific">Actinia tenebrosa</name>
    <name type="common">Australian red waratah sea anemone</name>
    <dbReference type="NCBI Taxonomy" id="6105"/>
    <lineage>
        <taxon>Eukaryota</taxon>
        <taxon>Metazoa</taxon>
        <taxon>Cnidaria</taxon>
        <taxon>Anthozoa</taxon>
        <taxon>Hexacorallia</taxon>
        <taxon>Actiniaria</taxon>
        <taxon>Actiniidae</taxon>
        <taxon>Actinia</taxon>
    </lineage>
</organism>
<keyword evidence="3 5" id="KW-0547">Nucleotide-binding</keyword>
<keyword evidence="7" id="KW-1185">Reference proteome</keyword>
<dbReference type="PANTHER" id="PTHR11088">
    <property type="entry name" value="TRNA DIMETHYLALLYLTRANSFERASE"/>
    <property type="match status" value="1"/>
</dbReference>
<comment type="catalytic activity">
    <reaction evidence="5">
        <text>adenosine(37) in tRNA + dimethylallyl diphosphate = N(6)-dimethylallyladenosine(37) in tRNA + diphosphate</text>
        <dbReference type="Rhea" id="RHEA:26482"/>
        <dbReference type="Rhea" id="RHEA-COMP:10162"/>
        <dbReference type="Rhea" id="RHEA-COMP:10375"/>
        <dbReference type="ChEBI" id="CHEBI:33019"/>
        <dbReference type="ChEBI" id="CHEBI:57623"/>
        <dbReference type="ChEBI" id="CHEBI:74411"/>
        <dbReference type="ChEBI" id="CHEBI:74415"/>
        <dbReference type="EC" id="2.5.1.75"/>
    </reaction>
</comment>
<dbReference type="OrthoDB" id="775260at2759"/>
<dbReference type="InterPro" id="IPR030666">
    <property type="entry name" value="IPP_transferase_euk"/>
</dbReference>
<dbReference type="KEGG" id="aten:116287118"/>
<dbReference type="GO" id="GO:0006400">
    <property type="term" value="P:tRNA modification"/>
    <property type="evidence" value="ECO:0007669"/>
    <property type="project" value="TreeGrafter"/>
</dbReference>
<dbReference type="GO" id="GO:0005739">
    <property type="term" value="C:mitochondrion"/>
    <property type="evidence" value="ECO:0007669"/>
    <property type="project" value="TreeGrafter"/>
</dbReference>
<evidence type="ECO:0000256" key="3">
    <source>
        <dbReference type="ARBA" id="ARBA00022741"/>
    </source>
</evidence>
<name>A0A6P8HA99_ACTTE</name>
<keyword evidence="4 5" id="KW-0067">ATP-binding</keyword>
<gene>
    <name evidence="8" type="primary">LOC116287118</name>
</gene>
<sequence length="449" mass="50878">MAAASTCVRRLPLVVILGCTGTGKSKLAIEIGKKIGGEIISADSMQVYSGLPIITNQVTKEELQQCPHHVINFVSPFKEFSVVQFRNLALPLIDDIKKRGKIPIIVGGTNYYIESLLWDILIDAENEKESETLSSGEENESFSIKRRKVIECNGGLESTGSIPGEEKPSLHTKLATIDPEMASRLHPNDTRKIARSLQVYEHHGIPHSQLLVDQRTKEGGTAFGGPLRFDFTCVFWLQCEKEVLNDRLDKRVDKMIENGLVKELLDFHQAYNKERIDNVGAKYTEGIFQSIGFKEFHEFLLKPNLNEIENIDMLVNEHKEIFENCVDSMKTITRRYAKKQTQWVKNRFLSRPKGAAPDVYGLDATDLELWNQSVLERAILILDAIINDEIPNVKPLERNITDPNGAHTKHVCGVCDDRVIIGDKTWEKHLASKSHKWHVKKIRKMENSS</sequence>
<evidence type="ECO:0000256" key="2">
    <source>
        <dbReference type="ARBA" id="ARBA00022679"/>
    </source>
</evidence>
<evidence type="ECO:0000256" key="6">
    <source>
        <dbReference type="RuleBase" id="RU003785"/>
    </source>
</evidence>
<dbReference type="InterPro" id="IPR039657">
    <property type="entry name" value="Dimethylallyltransferase"/>
</dbReference>
<protein>
    <recommendedName>
        <fullName evidence="5">tRNA dimethylallyltransferase</fullName>
        <ecNumber evidence="5">2.5.1.75</ecNumber>
    </recommendedName>
</protein>
<dbReference type="FunCoup" id="A0A6P8HA99">
    <property type="interactions" value="2107"/>
</dbReference>
<dbReference type="PIRSF" id="PIRSF039110">
    <property type="entry name" value="IPP_transferase"/>
    <property type="match status" value="1"/>
</dbReference>
<comment type="similarity">
    <text evidence="1 5 6">Belongs to the IPP transferase family.</text>
</comment>
<keyword evidence="5" id="KW-0819">tRNA processing</keyword>
<evidence type="ECO:0000313" key="8">
    <source>
        <dbReference type="RefSeq" id="XP_031549612.1"/>
    </source>
</evidence>
<dbReference type="InParanoid" id="A0A6P8HA99"/>
<dbReference type="PANTHER" id="PTHR11088:SF89">
    <property type="entry name" value="TRNA DIMETHYLALLYLTRANSFERASE"/>
    <property type="match status" value="1"/>
</dbReference>
<keyword evidence="2 5" id="KW-0808">Transferase</keyword>
<dbReference type="AlphaFoldDB" id="A0A6P8HA99"/>
<dbReference type="SUPFAM" id="SSF52540">
    <property type="entry name" value="P-loop containing nucleoside triphosphate hydrolases"/>
    <property type="match status" value="2"/>
</dbReference>
<dbReference type="NCBIfam" id="TIGR00174">
    <property type="entry name" value="miaA"/>
    <property type="match status" value="1"/>
</dbReference>